<keyword evidence="2" id="KW-1185">Reference proteome</keyword>
<name>A0A8J7MH68_9BACT</name>
<comment type="caution">
    <text evidence="1">The sequence shown here is derived from an EMBL/GenBank/DDBJ whole genome shotgun (WGS) entry which is preliminary data.</text>
</comment>
<dbReference type="PROSITE" id="PS51257">
    <property type="entry name" value="PROKAR_LIPOPROTEIN"/>
    <property type="match status" value="1"/>
</dbReference>
<gene>
    <name evidence="1" type="ORF">JIN82_16230</name>
</gene>
<proteinExistence type="predicted"/>
<evidence type="ECO:0000313" key="2">
    <source>
        <dbReference type="Proteomes" id="UP000624703"/>
    </source>
</evidence>
<sequence>MYRTLALLTTSLALVACKKKGEIVEYTVPKSPAPGEMPAMPAGMAPTSGGSGHAHGSGFHWELPANWSEKAGSAMRLATIVIPTVGEDSVEASISVFGGNLAANINRWRQQAGLEPLEDQALAASMQPVETRVGPGFITPIYNDQAPANGILGAIIPLPDEKAIFIKATGPNDQLKSIQSDFILFTESICK</sequence>
<organism evidence="1 2">
    <name type="scientific">Persicirhabdus sediminis</name>
    <dbReference type="NCBI Taxonomy" id="454144"/>
    <lineage>
        <taxon>Bacteria</taxon>
        <taxon>Pseudomonadati</taxon>
        <taxon>Verrucomicrobiota</taxon>
        <taxon>Verrucomicrobiia</taxon>
        <taxon>Verrucomicrobiales</taxon>
        <taxon>Verrucomicrobiaceae</taxon>
        <taxon>Persicirhabdus</taxon>
    </lineage>
</organism>
<evidence type="ECO:0008006" key="3">
    <source>
        <dbReference type="Google" id="ProtNLM"/>
    </source>
</evidence>
<protein>
    <recommendedName>
        <fullName evidence="3">Lipoprotein</fullName>
    </recommendedName>
</protein>
<reference evidence="1" key="1">
    <citation type="submission" date="2021-01" db="EMBL/GenBank/DDBJ databases">
        <title>Modified the classification status of verrucomicrobia.</title>
        <authorList>
            <person name="Feng X."/>
        </authorList>
    </citation>
    <scope>NUCLEOTIDE SEQUENCE</scope>
    <source>
        <strain evidence="1">_KCTC 22039</strain>
    </source>
</reference>
<dbReference type="EMBL" id="JAENIM010000047">
    <property type="protein sequence ID" value="MBK1792712.1"/>
    <property type="molecule type" value="Genomic_DNA"/>
</dbReference>
<accession>A0A8J7MH68</accession>
<dbReference type="RefSeq" id="WP_200312722.1">
    <property type="nucleotide sequence ID" value="NZ_JAENIM010000047.1"/>
</dbReference>
<dbReference type="Proteomes" id="UP000624703">
    <property type="component" value="Unassembled WGS sequence"/>
</dbReference>
<dbReference type="AlphaFoldDB" id="A0A8J7MH68"/>
<evidence type="ECO:0000313" key="1">
    <source>
        <dbReference type="EMBL" id="MBK1792712.1"/>
    </source>
</evidence>